<dbReference type="PROSITE" id="PS50157">
    <property type="entry name" value="ZINC_FINGER_C2H2_2"/>
    <property type="match status" value="1"/>
</dbReference>
<dbReference type="AlphaFoldDB" id="A0A9P5TIP2"/>
<dbReference type="Proteomes" id="UP000724874">
    <property type="component" value="Unassembled WGS sequence"/>
</dbReference>
<reference evidence="3" key="1">
    <citation type="submission" date="2020-11" db="EMBL/GenBank/DDBJ databases">
        <authorList>
            <consortium name="DOE Joint Genome Institute"/>
            <person name="Ahrendt S."/>
            <person name="Riley R."/>
            <person name="Andreopoulos W."/>
            <person name="LaButti K."/>
            <person name="Pangilinan J."/>
            <person name="Ruiz-duenas F.J."/>
            <person name="Barrasa J.M."/>
            <person name="Sanchez-Garcia M."/>
            <person name="Camarero S."/>
            <person name="Miyauchi S."/>
            <person name="Serrano A."/>
            <person name="Linde D."/>
            <person name="Babiker R."/>
            <person name="Drula E."/>
            <person name="Ayuso-Fernandez I."/>
            <person name="Pacheco R."/>
            <person name="Padilla G."/>
            <person name="Ferreira P."/>
            <person name="Barriuso J."/>
            <person name="Kellner H."/>
            <person name="Castanera R."/>
            <person name="Alfaro M."/>
            <person name="Ramirez L."/>
            <person name="Pisabarro A.G."/>
            <person name="Kuo A."/>
            <person name="Tritt A."/>
            <person name="Lipzen A."/>
            <person name="He G."/>
            <person name="Yan M."/>
            <person name="Ng V."/>
            <person name="Cullen D."/>
            <person name="Martin F."/>
            <person name="Rosso M.-N."/>
            <person name="Henrissat B."/>
            <person name="Hibbett D."/>
            <person name="Martinez A.T."/>
            <person name="Grigoriev I.V."/>
        </authorList>
    </citation>
    <scope>NUCLEOTIDE SEQUENCE</scope>
    <source>
        <strain evidence="3">AH 44721</strain>
    </source>
</reference>
<dbReference type="InterPro" id="IPR013087">
    <property type="entry name" value="Znf_C2H2_type"/>
</dbReference>
<dbReference type="InterPro" id="IPR036236">
    <property type="entry name" value="Znf_C2H2_sf"/>
</dbReference>
<dbReference type="PROSITE" id="PS00028">
    <property type="entry name" value="ZINC_FINGER_C2H2_1"/>
    <property type="match status" value="1"/>
</dbReference>
<dbReference type="Gene3D" id="3.30.160.60">
    <property type="entry name" value="Classic Zinc Finger"/>
    <property type="match status" value="2"/>
</dbReference>
<organism evidence="3 4">
    <name type="scientific">Gymnopilus junonius</name>
    <name type="common">Spectacular rustgill mushroom</name>
    <name type="synonym">Gymnopilus spectabilis subsp. junonius</name>
    <dbReference type="NCBI Taxonomy" id="109634"/>
    <lineage>
        <taxon>Eukaryota</taxon>
        <taxon>Fungi</taxon>
        <taxon>Dikarya</taxon>
        <taxon>Basidiomycota</taxon>
        <taxon>Agaricomycotina</taxon>
        <taxon>Agaricomycetes</taxon>
        <taxon>Agaricomycetidae</taxon>
        <taxon>Agaricales</taxon>
        <taxon>Agaricineae</taxon>
        <taxon>Hymenogastraceae</taxon>
        <taxon>Gymnopilus</taxon>
    </lineage>
</organism>
<gene>
    <name evidence="3" type="ORF">CPB84DRAFT_128500</name>
</gene>
<sequence>MDVFQFHMLLKELPSRIITPVQQPIVAPGITCKYGNCGLVFNDLESFEKHLKDGELRGHELPGARTIKSRAYHCQWAGCTYKTELKSSSIINHVLRHTAVPQVCPHCRKRFSRKDTLRRHVENKHRGLEPAHPTGRARNVLTKRYQPY</sequence>
<keyword evidence="1" id="KW-0862">Zinc</keyword>
<keyword evidence="4" id="KW-1185">Reference proteome</keyword>
<evidence type="ECO:0000256" key="1">
    <source>
        <dbReference type="PROSITE-ProRule" id="PRU00042"/>
    </source>
</evidence>
<comment type="caution">
    <text evidence="3">The sequence shown here is derived from an EMBL/GenBank/DDBJ whole genome shotgun (WGS) entry which is preliminary data.</text>
</comment>
<name>A0A9P5TIP2_GYMJU</name>
<feature type="domain" description="C2H2-type" evidence="2">
    <location>
        <begin position="102"/>
        <end position="130"/>
    </location>
</feature>
<proteinExistence type="predicted"/>
<accession>A0A9P5TIP2</accession>
<dbReference type="EMBL" id="JADNYJ010000101">
    <property type="protein sequence ID" value="KAF8885536.1"/>
    <property type="molecule type" value="Genomic_DNA"/>
</dbReference>
<evidence type="ECO:0000259" key="2">
    <source>
        <dbReference type="PROSITE" id="PS50157"/>
    </source>
</evidence>
<protein>
    <recommendedName>
        <fullName evidence="2">C2H2-type domain-containing protein</fullName>
    </recommendedName>
</protein>
<dbReference type="SUPFAM" id="SSF57667">
    <property type="entry name" value="beta-beta-alpha zinc fingers"/>
    <property type="match status" value="1"/>
</dbReference>
<keyword evidence="1" id="KW-0863">Zinc-finger</keyword>
<dbReference type="Pfam" id="PF13894">
    <property type="entry name" value="zf-C2H2_4"/>
    <property type="match status" value="1"/>
</dbReference>
<evidence type="ECO:0000313" key="4">
    <source>
        <dbReference type="Proteomes" id="UP000724874"/>
    </source>
</evidence>
<dbReference type="OrthoDB" id="2676372at2759"/>
<keyword evidence="1" id="KW-0479">Metal-binding</keyword>
<dbReference type="SMART" id="SM00355">
    <property type="entry name" value="ZnF_C2H2"/>
    <property type="match status" value="3"/>
</dbReference>
<evidence type="ECO:0000313" key="3">
    <source>
        <dbReference type="EMBL" id="KAF8885536.1"/>
    </source>
</evidence>
<dbReference type="GO" id="GO:0008270">
    <property type="term" value="F:zinc ion binding"/>
    <property type="evidence" value="ECO:0007669"/>
    <property type="project" value="UniProtKB-KW"/>
</dbReference>